<dbReference type="EMBL" id="NJES01000008">
    <property type="protein sequence ID" value="PHH80799.1"/>
    <property type="molecule type" value="Genomic_DNA"/>
</dbReference>
<name>A0A2C5XYQ7_9HYPO</name>
<keyword evidence="2" id="KW-1185">Reference proteome</keyword>
<sequence>MPPPTPVPAANFTDVNRSGAISEPNCYHLPMPTDGRRALPHNDEVRAHNATIPFPFIEAVDFAPDGVQPLFVTLRDAAKGTHYLDVSDKGHVAIVDSLGNAMILDARGVHFSTNSCRFDVSFTIGGLYDQLANLSGQVCAKGAPNLLKEADDDIDDDDADAPFGQVLFLRDQCGRPIGRHLREYPLLRLGASECRDVDVDDALGRWRFDFANFLFVAPFAGSCPDLSTVVSTLEATSQDFLNPASLREELYSRGLDDQQRADADLAVIYYEQLWEILKQALSRARAQPPAVDAAVKVYLDAYASANRRFDADLCRDLHAPDPPLELTLRAGAAPLPVVARFGSAPPPDAPPPPRNLTVLDSTSRACCPRGSDSSFGGAGPCSYPSEAILGDSGCVCGHTADGASIAFEYTGCDNFVARCSSDADCASSGHSRHVCLTGSCCGGGVCVDPYECSRNDTGLVPGPGF</sequence>
<dbReference type="AlphaFoldDB" id="A0A2C5XYQ7"/>
<dbReference type="OrthoDB" id="5394947at2759"/>
<reference evidence="1 2" key="1">
    <citation type="submission" date="2017-06" db="EMBL/GenBank/DDBJ databases">
        <title>Ant-infecting Ophiocordyceps genomes reveal a high diversity of potential behavioral manipulation genes and a possible major role for enterotoxins.</title>
        <authorList>
            <person name="De Bekker C."/>
            <person name="Evans H.C."/>
            <person name="Brachmann A."/>
            <person name="Hughes D.P."/>
        </authorList>
    </citation>
    <scope>NUCLEOTIDE SEQUENCE [LARGE SCALE GENOMIC DNA]</scope>
    <source>
        <strain evidence="1 2">Map16</strain>
    </source>
</reference>
<protein>
    <submittedName>
        <fullName evidence="1">Uncharacterized protein</fullName>
    </submittedName>
</protein>
<organism evidence="1 2">
    <name type="scientific">Ophiocordyceps camponoti-rufipedis</name>
    <dbReference type="NCBI Taxonomy" id="2004952"/>
    <lineage>
        <taxon>Eukaryota</taxon>
        <taxon>Fungi</taxon>
        <taxon>Dikarya</taxon>
        <taxon>Ascomycota</taxon>
        <taxon>Pezizomycotina</taxon>
        <taxon>Sordariomycetes</taxon>
        <taxon>Hypocreomycetidae</taxon>
        <taxon>Hypocreales</taxon>
        <taxon>Ophiocordycipitaceae</taxon>
        <taxon>Ophiocordyceps</taxon>
    </lineage>
</organism>
<dbReference type="Proteomes" id="UP000226431">
    <property type="component" value="Unassembled WGS sequence"/>
</dbReference>
<gene>
    <name evidence="1" type="ORF">CDD80_6889</name>
</gene>
<accession>A0A2C5XYQ7</accession>
<comment type="caution">
    <text evidence="1">The sequence shown here is derived from an EMBL/GenBank/DDBJ whole genome shotgun (WGS) entry which is preliminary data.</text>
</comment>
<evidence type="ECO:0000313" key="2">
    <source>
        <dbReference type="Proteomes" id="UP000226431"/>
    </source>
</evidence>
<evidence type="ECO:0000313" key="1">
    <source>
        <dbReference type="EMBL" id="PHH80799.1"/>
    </source>
</evidence>
<proteinExistence type="predicted"/>